<dbReference type="OrthoDB" id="8022549at2759"/>
<evidence type="ECO:0000256" key="2">
    <source>
        <dbReference type="SAM" id="MobiDB-lite"/>
    </source>
</evidence>
<dbReference type="PROSITE" id="PS00028">
    <property type="entry name" value="ZINC_FINGER_C2H2_1"/>
    <property type="match status" value="1"/>
</dbReference>
<gene>
    <name evidence="4" type="ORF">MCOR_29612</name>
</gene>
<keyword evidence="5" id="KW-1185">Reference proteome</keyword>
<organism evidence="4 5">
    <name type="scientific">Mytilus coruscus</name>
    <name type="common">Sea mussel</name>
    <dbReference type="NCBI Taxonomy" id="42192"/>
    <lineage>
        <taxon>Eukaryota</taxon>
        <taxon>Metazoa</taxon>
        <taxon>Spiralia</taxon>
        <taxon>Lophotrochozoa</taxon>
        <taxon>Mollusca</taxon>
        <taxon>Bivalvia</taxon>
        <taxon>Autobranchia</taxon>
        <taxon>Pteriomorphia</taxon>
        <taxon>Mytilida</taxon>
        <taxon>Mytiloidea</taxon>
        <taxon>Mytilidae</taxon>
        <taxon>Mytilinae</taxon>
        <taxon>Mytilus</taxon>
    </lineage>
</organism>
<feature type="domain" description="C2H2-type" evidence="3">
    <location>
        <begin position="177"/>
        <end position="200"/>
    </location>
</feature>
<evidence type="ECO:0000313" key="4">
    <source>
        <dbReference type="EMBL" id="CAC5394895.1"/>
    </source>
</evidence>
<dbReference type="InterPro" id="IPR013087">
    <property type="entry name" value="Znf_C2H2_type"/>
</dbReference>
<accession>A0A6J8CFH7</accession>
<dbReference type="Pfam" id="PF22938">
    <property type="entry name" value="Integrase_p58_C"/>
    <property type="match status" value="1"/>
</dbReference>
<evidence type="ECO:0000313" key="5">
    <source>
        <dbReference type="Proteomes" id="UP000507470"/>
    </source>
</evidence>
<dbReference type="InterPro" id="IPR054465">
    <property type="entry name" value="Integrase_p58-like_C"/>
</dbReference>
<feature type="coiled-coil region" evidence="1">
    <location>
        <begin position="436"/>
        <end position="463"/>
    </location>
</feature>
<reference evidence="4 5" key="1">
    <citation type="submission" date="2020-06" db="EMBL/GenBank/DDBJ databases">
        <authorList>
            <person name="Li R."/>
            <person name="Bekaert M."/>
        </authorList>
    </citation>
    <scope>NUCLEOTIDE SEQUENCE [LARGE SCALE GENOMIC DNA]</scope>
    <source>
        <strain evidence="5">wild</strain>
    </source>
</reference>
<dbReference type="Proteomes" id="UP000507470">
    <property type="component" value="Unassembled WGS sequence"/>
</dbReference>
<proteinExistence type="predicted"/>
<protein>
    <recommendedName>
        <fullName evidence="3">C2H2-type domain-containing protein</fullName>
    </recommendedName>
</protein>
<name>A0A6J8CFH7_MYTCO</name>
<evidence type="ECO:0000256" key="1">
    <source>
        <dbReference type="SAM" id="Coils"/>
    </source>
</evidence>
<evidence type="ECO:0000259" key="3">
    <source>
        <dbReference type="PROSITE" id="PS00028"/>
    </source>
</evidence>
<dbReference type="AlphaFoldDB" id="A0A6J8CFH7"/>
<sequence>MIGHANCTPELHCPNRYIEWMRDAIQSAFDFAHDNVQTSFSRQKRYYDTKLKSRDFDIGKLVLRWYPPEANQKLGVGWICPYRVIRKKSDITYEIERCTDNKHKIVHVDHLKPISLPPDNDYGARVDKITADTEVTTQIDMLCPVADYDFGGKFATKTKYARHWEERHLYSVLKLECAIQHCNSRLRMKSDMKSHLGYVHGERDGRRVEEILMKCQKVTETGKHFINPGFFVFKGRTQKSVDSSKPTSSSQSNISTATTSSSSTVTAPAITVTSIIPATTSEVHVTSSVVPSPMVISRVLTSACNQDDDIQFNVHLPACLPATSIAISTSTSQPSSSPLVSILPPTKTRVSIEEYRNRPVRESNPPFFQPLHTSLDNFSQTSGMDVREVYLPPIPDTVQEVQEHIRTLCDLMDKVGRQRGAAKSKLEVLRKEGPSLQKEKEIRRQLESENRELKRQLSEYKWRENLFPEMES</sequence>
<keyword evidence="1" id="KW-0175">Coiled coil</keyword>
<feature type="region of interest" description="Disordered" evidence="2">
    <location>
        <begin position="241"/>
        <end position="263"/>
    </location>
</feature>
<dbReference type="EMBL" id="CACVKT020005396">
    <property type="protein sequence ID" value="CAC5394895.1"/>
    <property type="molecule type" value="Genomic_DNA"/>
</dbReference>